<evidence type="ECO:0000256" key="1">
    <source>
        <dbReference type="ARBA" id="ARBA00022723"/>
    </source>
</evidence>
<evidence type="ECO:0000256" key="2">
    <source>
        <dbReference type="ARBA" id="ARBA00022771"/>
    </source>
</evidence>
<dbReference type="SUPFAM" id="SSF57903">
    <property type="entry name" value="FYVE/PHD zinc finger"/>
    <property type="match status" value="1"/>
</dbReference>
<evidence type="ECO:0000313" key="6">
    <source>
        <dbReference type="Proteomes" id="UP001159405"/>
    </source>
</evidence>
<keyword evidence="3" id="KW-0862">Zinc</keyword>
<gene>
    <name evidence="5" type="ORF">PLOB_00019627</name>
</gene>
<keyword evidence="1" id="KW-0479">Metal-binding</keyword>
<dbReference type="InterPro" id="IPR001965">
    <property type="entry name" value="Znf_PHD"/>
</dbReference>
<keyword evidence="6" id="KW-1185">Reference proteome</keyword>
<protein>
    <recommendedName>
        <fullName evidence="4">Zinc finger PHD-type domain-containing protein</fullName>
    </recommendedName>
</protein>
<dbReference type="EMBL" id="CALNXK010000023">
    <property type="protein sequence ID" value="CAH3110627.1"/>
    <property type="molecule type" value="Genomic_DNA"/>
</dbReference>
<dbReference type="InterPro" id="IPR013083">
    <property type="entry name" value="Znf_RING/FYVE/PHD"/>
</dbReference>
<reference evidence="5 6" key="1">
    <citation type="submission" date="2022-05" db="EMBL/GenBank/DDBJ databases">
        <authorList>
            <consortium name="Genoscope - CEA"/>
            <person name="William W."/>
        </authorList>
    </citation>
    <scope>NUCLEOTIDE SEQUENCE [LARGE SCALE GENOMIC DNA]</scope>
</reference>
<name>A0ABN8NMZ6_9CNID</name>
<dbReference type="Proteomes" id="UP001159405">
    <property type="component" value="Unassembled WGS sequence"/>
</dbReference>
<keyword evidence="2" id="KW-0863">Zinc-finger</keyword>
<dbReference type="SMART" id="SM00249">
    <property type="entry name" value="PHD"/>
    <property type="match status" value="1"/>
</dbReference>
<dbReference type="InterPro" id="IPR011011">
    <property type="entry name" value="Znf_FYVE_PHD"/>
</dbReference>
<feature type="domain" description="Zinc finger PHD-type" evidence="4">
    <location>
        <begin position="520"/>
        <end position="582"/>
    </location>
</feature>
<dbReference type="Gene3D" id="3.30.40.10">
    <property type="entry name" value="Zinc/RING finger domain, C3HC4 (zinc finger)"/>
    <property type="match status" value="1"/>
</dbReference>
<evidence type="ECO:0000259" key="4">
    <source>
        <dbReference type="SMART" id="SM00249"/>
    </source>
</evidence>
<proteinExistence type="predicted"/>
<comment type="caution">
    <text evidence="5">The sequence shown here is derived from an EMBL/GenBank/DDBJ whole genome shotgun (WGS) entry which is preliminary data.</text>
</comment>
<organism evidence="5 6">
    <name type="scientific">Porites lobata</name>
    <dbReference type="NCBI Taxonomy" id="104759"/>
    <lineage>
        <taxon>Eukaryota</taxon>
        <taxon>Metazoa</taxon>
        <taxon>Cnidaria</taxon>
        <taxon>Anthozoa</taxon>
        <taxon>Hexacorallia</taxon>
        <taxon>Scleractinia</taxon>
        <taxon>Fungiina</taxon>
        <taxon>Poritidae</taxon>
        <taxon>Porites</taxon>
    </lineage>
</organism>
<sequence length="755" mass="85870">MEREISNMLMESRDNTQRVRDSFRFQCLLGASEENFKKSRLDIATSCIQHIAEKASLSELYRKKIAELRLQLSVKEDVICALQHDLKSKCLKQQLPEIALQLAAVVERKDQKNTEFISIVSDLLAHNINEKKCWNDDTKSLFAIILDYGGPALLKIIREKIGGPSLQTAYATARRKVPIATKLTEDQFGIAASFYQRVGYTGPFVLAIDATAISPCLRNVAAALRILQPEVRECLSEWNKDRSQAIRVYLKVGHNMLRAYTDENLTVKERSKLAWSSVCFVRLWKAWVEMSNYPIESSFISLQTYNDIVLAGHSLILSRKLFSEYFPDQSFNPSTFGSDSCERLFARCRGFCKGKTNFCMLDMLDICGRIAKLDELKLKEPPVVSRTSWPEFVEDEILSGIKEAEKEVLKTIEGLGMLPLLAAGNILRLDDSGDILYINPGIEALADIRDGPDESDTITVEELLDVENDVLCSAAETNEHCYSFALSDLAASSIPRSNAFDREEGGEENGDVDDDDDPRHCHLFQKGTCKYANPAFKAPKTTHWIGCDYPGCDNWFHESCLNLKFCTDSERETYAFVCTSHGNVKGMEQYKDLVAATASDISMMEEDEQNEGTFHLKRRRRFNYGEKTSAASQCSVPPNYVEYDGEFYHIAEFLSLQQGKVYKPSTSRMARWMAVSRNDFYERVERLVAPTRSENGLYFEDIAAFWVPRLGMRCGLVLRLVRDTFSKSPVPVFEWKKGNDSKEKKYQFAFKFFRS</sequence>
<evidence type="ECO:0000313" key="5">
    <source>
        <dbReference type="EMBL" id="CAH3110627.1"/>
    </source>
</evidence>
<accession>A0ABN8NMZ6</accession>
<evidence type="ECO:0000256" key="3">
    <source>
        <dbReference type="ARBA" id="ARBA00022833"/>
    </source>
</evidence>